<proteinExistence type="predicted"/>
<accession>A0A540KVS2</accession>
<gene>
    <name evidence="2" type="ORF">C1H46_036220</name>
</gene>
<reference evidence="2 3" key="1">
    <citation type="journal article" date="2019" name="G3 (Bethesda)">
        <title>Sequencing of a Wild Apple (Malus baccata) Genome Unravels the Differences Between Cultivated and Wild Apple Species Regarding Disease Resistance and Cold Tolerance.</title>
        <authorList>
            <person name="Chen X."/>
        </authorList>
    </citation>
    <scope>NUCLEOTIDE SEQUENCE [LARGE SCALE GENOMIC DNA]</scope>
    <source>
        <strain evidence="3">cv. Shandingzi</strain>
        <tissue evidence="2">Leaves</tissue>
    </source>
</reference>
<evidence type="ECO:0000256" key="1">
    <source>
        <dbReference type="SAM" id="MobiDB-lite"/>
    </source>
</evidence>
<dbReference type="GO" id="GO:0004222">
    <property type="term" value="F:metalloendopeptidase activity"/>
    <property type="evidence" value="ECO:0007669"/>
    <property type="project" value="TreeGrafter"/>
</dbReference>
<dbReference type="PANTHER" id="PTHR22726">
    <property type="entry name" value="METALLOENDOPEPTIDASE OMA1"/>
    <property type="match status" value="1"/>
</dbReference>
<comment type="caution">
    <text evidence="2">The sequence shown here is derived from an EMBL/GenBank/DDBJ whole genome shotgun (WGS) entry which is preliminary data.</text>
</comment>
<dbReference type="GO" id="GO:0051603">
    <property type="term" value="P:proteolysis involved in protein catabolic process"/>
    <property type="evidence" value="ECO:0007669"/>
    <property type="project" value="TreeGrafter"/>
</dbReference>
<dbReference type="STRING" id="106549.A0A540KVS2"/>
<name>A0A540KVS2_MALBA</name>
<dbReference type="InterPro" id="IPR051156">
    <property type="entry name" value="Mito/Outer_Membr_Metalloprot"/>
</dbReference>
<dbReference type="Proteomes" id="UP000315295">
    <property type="component" value="Unassembled WGS sequence"/>
</dbReference>
<dbReference type="AlphaFoldDB" id="A0A540KVS2"/>
<dbReference type="PANTHER" id="PTHR22726:SF1">
    <property type="entry name" value="METALLOENDOPEPTIDASE OMA1, MITOCHONDRIAL"/>
    <property type="match status" value="1"/>
</dbReference>
<dbReference type="EMBL" id="VIEB01000918">
    <property type="protein sequence ID" value="TQD78219.1"/>
    <property type="molecule type" value="Genomic_DNA"/>
</dbReference>
<sequence length="251" mass="27246">MVGHEYRMTETGRIVMRMEVGVEQTLDGGAGEVESEAGSDDDGKGENGEIRMRVWMQIGKMVLRSDAHRLFVINPETVDPTSLSLSVAVSVRNVAQSACCSKTTGAAAISGHLLFCVYWIAGVSENLLARADLLAEALAKAAVCHAVARHSTETMTKNLWFATLQLVLYQFVTRNVVNTVSNVFLRLPFSRRIKIEPDHIGLLLVASAGYDPKVCATVYEKLSKVTGGDSALRDHGRSTSYIPGCKSRTQG</sequence>
<organism evidence="2 3">
    <name type="scientific">Malus baccata</name>
    <name type="common">Siberian crab apple</name>
    <name type="synonym">Pyrus baccata</name>
    <dbReference type="NCBI Taxonomy" id="106549"/>
    <lineage>
        <taxon>Eukaryota</taxon>
        <taxon>Viridiplantae</taxon>
        <taxon>Streptophyta</taxon>
        <taxon>Embryophyta</taxon>
        <taxon>Tracheophyta</taxon>
        <taxon>Spermatophyta</taxon>
        <taxon>Magnoliopsida</taxon>
        <taxon>eudicotyledons</taxon>
        <taxon>Gunneridae</taxon>
        <taxon>Pentapetalae</taxon>
        <taxon>rosids</taxon>
        <taxon>fabids</taxon>
        <taxon>Rosales</taxon>
        <taxon>Rosaceae</taxon>
        <taxon>Amygdaloideae</taxon>
        <taxon>Maleae</taxon>
        <taxon>Malus</taxon>
    </lineage>
</organism>
<feature type="region of interest" description="Disordered" evidence="1">
    <location>
        <begin position="27"/>
        <end position="46"/>
    </location>
</feature>
<evidence type="ECO:0000313" key="3">
    <source>
        <dbReference type="Proteomes" id="UP000315295"/>
    </source>
</evidence>
<dbReference type="GO" id="GO:0016020">
    <property type="term" value="C:membrane"/>
    <property type="evidence" value="ECO:0007669"/>
    <property type="project" value="TreeGrafter"/>
</dbReference>
<protein>
    <submittedName>
        <fullName evidence="2">Uncharacterized protein</fullName>
    </submittedName>
</protein>
<keyword evidence="3" id="KW-1185">Reference proteome</keyword>
<evidence type="ECO:0000313" key="2">
    <source>
        <dbReference type="EMBL" id="TQD78219.1"/>
    </source>
</evidence>